<organism evidence="3">
    <name type="scientific">Acidithiobacillus ferrianus</name>
    <dbReference type="NCBI Taxonomy" id="2678518"/>
    <lineage>
        <taxon>Bacteria</taxon>
        <taxon>Pseudomonadati</taxon>
        <taxon>Pseudomonadota</taxon>
        <taxon>Acidithiobacillia</taxon>
        <taxon>Acidithiobacillales</taxon>
        <taxon>Acidithiobacillaceae</taxon>
        <taxon>Acidithiobacillus</taxon>
    </lineage>
</organism>
<evidence type="ECO:0000259" key="2">
    <source>
        <dbReference type="PROSITE" id="PS50263"/>
    </source>
</evidence>
<dbReference type="PROSITE" id="PS50263">
    <property type="entry name" value="CN_HYDROLASE"/>
    <property type="match status" value="1"/>
</dbReference>
<gene>
    <name evidence="3" type="ORF">GL267_06880</name>
</gene>
<dbReference type="Gene3D" id="3.60.110.10">
    <property type="entry name" value="Carbon-nitrogen hydrolase"/>
    <property type="match status" value="1"/>
</dbReference>
<dbReference type="EMBL" id="WNJL01000030">
    <property type="protein sequence ID" value="NDU42373.1"/>
    <property type="molecule type" value="Genomic_DNA"/>
</dbReference>
<dbReference type="InterPro" id="IPR003010">
    <property type="entry name" value="C-N_Hydrolase"/>
</dbReference>
<dbReference type="InterPro" id="IPR036526">
    <property type="entry name" value="C-N_Hydrolase_sf"/>
</dbReference>
<keyword evidence="1" id="KW-0378">Hydrolase</keyword>
<dbReference type="GO" id="GO:0016811">
    <property type="term" value="F:hydrolase activity, acting on carbon-nitrogen (but not peptide) bonds, in linear amides"/>
    <property type="evidence" value="ECO:0007669"/>
    <property type="project" value="UniProtKB-ARBA"/>
</dbReference>
<dbReference type="SUPFAM" id="SSF56317">
    <property type="entry name" value="Carbon-nitrogen hydrolase"/>
    <property type="match status" value="1"/>
</dbReference>
<dbReference type="Pfam" id="PF00795">
    <property type="entry name" value="CN_hydrolase"/>
    <property type="match status" value="1"/>
</dbReference>
<name>A0A845U669_9PROT</name>
<comment type="caution">
    <text evidence="3">The sequence shown here is derived from an EMBL/GenBank/DDBJ whole genome shotgun (WGS) entry which is preliminary data.</text>
</comment>
<feature type="domain" description="CN hydrolase" evidence="2">
    <location>
        <begin position="6"/>
        <end position="263"/>
    </location>
</feature>
<dbReference type="AlphaFoldDB" id="A0A845U669"/>
<dbReference type="InterPro" id="IPR050345">
    <property type="entry name" value="Aliph_Amidase/BUP"/>
</dbReference>
<reference evidence="3" key="1">
    <citation type="submission" date="2019-11" db="EMBL/GenBank/DDBJ databases">
        <title>Acidithiobacillus ferrianus sp. nov.: a facultatively anaerobic and extremely acidophilic chemolithoautotroph.</title>
        <authorList>
            <person name="Norris P.R."/>
            <person name="Falagan C."/>
            <person name="Moya-Beltran A."/>
            <person name="Castro M."/>
            <person name="Quatrini R."/>
            <person name="Johnson D.B."/>
        </authorList>
    </citation>
    <scope>NUCLEOTIDE SEQUENCE [LARGE SCALE GENOMIC DNA]</scope>
    <source>
        <strain evidence="3">MG</strain>
    </source>
</reference>
<dbReference type="PANTHER" id="PTHR43674">
    <property type="entry name" value="NITRILASE C965.09-RELATED"/>
    <property type="match status" value="1"/>
</dbReference>
<dbReference type="RefSeq" id="WP_163097618.1">
    <property type="nucleotide sequence ID" value="NZ_CP127523.1"/>
</dbReference>
<accession>A0A845U669</accession>
<evidence type="ECO:0000313" key="3">
    <source>
        <dbReference type="EMBL" id="NDU42373.1"/>
    </source>
</evidence>
<protein>
    <recommendedName>
        <fullName evidence="2">CN hydrolase domain-containing protein</fullName>
    </recommendedName>
</protein>
<proteinExistence type="predicted"/>
<dbReference type="PANTHER" id="PTHR43674:SF2">
    <property type="entry name" value="BETA-UREIDOPROPIONASE"/>
    <property type="match status" value="1"/>
</dbReference>
<sequence length="320" mass="34579">MLPRTVVVAAIQPDCSSSSVEANLNALAAQVAQAADQGAEIVLLPEQFSEAFRLDHSAWLSASAQGGRVEEWLQSSASRHGIYLGGSYLEARGQDFYNTFALASPTGVIAGRVGKDHPCSLEAYVFSGQPGPQVIETDIGRIGVAICYDNSLRCVIDRLLAGDPDILLMPMSAPTPPKSLFYSERRIASYHASFRNGAIQAAQSWGIPAIMANKAGVWETPLPGLLPAVHSRYPGFSHIADNDGAELARLGDKVGLIVATVHMDPSKKHFTLPPEVDRYRPWIAPVPLDWRSFAIFEWVRSSRLSAQQGTRCASQSHGSQ</sequence>
<dbReference type="CDD" id="cd07197">
    <property type="entry name" value="nitrilase"/>
    <property type="match status" value="1"/>
</dbReference>
<evidence type="ECO:0000256" key="1">
    <source>
        <dbReference type="ARBA" id="ARBA00022801"/>
    </source>
</evidence>